<name>A0A3M8T5A3_9GAMM</name>
<dbReference type="GO" id="GO:0000155">
    <property type="term" value="F:phosphorelay sensor kinase activity"/>
    <property type="evidence" value="ECO:0007669"/>
    <property type="project" value="InterPro"/>
</dbReference>
<keyword evidence="10" id="KW-0902">Two-component regulatory system</keyword>
<dbReference type="SMART" id="SM00388">
    <property type="entry name" value="HisKA"/>
    <property type="match status" value="1"/>
</dbReference>
<keyword evidence="9 12" id="KW-1133">Transmembrane helix</keyword>
<dbReference type="GO" id="GO:0005886">
    <property type="term" value="C:plasma membrane"/>
    <property type="evidence" value="ECO:0007669"/>
    <property type="project" value="UniProtKB-SubCell"/>
</dbReference>
<reference evidence="15 16" key="1">
    <citation type="submission" date="2018-11" db="EMBL/GenBank/DDBJ databases">
        <title>Lysobacter cryohumiis sp. nov., isolated from soil in the Tianshan Mountains, Xinjiang, China.</title>
        <authorList>
            <person name="Luo Y."/>
            <person name="Sheng H."/>
        </authorList>
    </citation>
    <scope>NUCLEOTIDE SEQUENCE [LARGE SCALE GENOMIC DNA]</scope>
    <source>
        <strain evidence="15 16">ZS60</strain>
    </source>
</reference>
<dbReference type="PANTHER" id="PTHR45436">
    <property type="entry name" value="SENSOR HISTIDINE KINASE YKOH"/>
    <property type="match status" value="1"/>
</dbReference>
<dbReference type="InterPro" id="IPR003660">
    <property type="entry name" value="HAMP_dom"/>
</dbReference>
<dbReference type="CDD" id="cd00082">
    <property type="entry name" value="HisKA"/>
    <property type="match status" value="1"/>
</dbReference>
<dbReference type="InterPro" id="IPR004358">
    <property type="entry name" value="Sig_transdc_His_kin-like_C"/>
</dbReference>
<dbReference type="SMART" id="SM00387">
    <property type="entry name" value="HATPase_c"/>
    <property type="match status" value="1"/>
</dbReference>
<proteinExistence type="predicted"/>
<dbReference type="Pfam" id="PF00512">
    <property type="entry name" value="HisKA"/>
    <property type="match status" value="1"/>
</dbReference>
<dbReference type="EMBL" id="RIBS01000001">
    <property type="protein sequence ID" value="RNF86380.1"/>
    <property type="molecule type" value="Genomic_DNA"/>
</dbReference>
<evidence type="ECO:0000313" key="16">
    <source>
        <dbReference type="Proteomes" id="UP000267049"/>
    </source>
</evidence>
<feature type="domain" description="HAMP" evidence="14">
    <location>
        <begin position="210"/>
        <end position="260"/>
    </location>
</feature>
<dbReference type="Pfam" id="PF00672">
    <property type="entry name" value="HAMP"/>
    <property type="match status" value="1"/>
</dbReference>
<dbReference type="Gene3D" id="3.30.565.10">
    <property type="entry name" value="Histidine kinase-like ATPase, C-terminal domain"/>
    <property type="match status" value="1"/>
</dbReference>
<evidence type="ECO:0000256" key="2">
    <source>
        <dbReference type="ARBA" id="ARBA00004651"/>
    </source>
</evidence>
<dbReference type="InterPro" id="IPR003661">
    <property type="entry name" value="HisK_dim/P_dom"/>
</dbReference>
<evidence type="ECO:0000256" key="12">
    <source>
        <dbReference type="SAM" id="Phobius"/>
    </source>
</evidence>
<keyword evidence="11 12" id="KW-0472">Membrane</keyword>
<sequence>MKIGLRIFLGYFLIVALAGLLLTRVFIAEVKPGVRQAMEDTLVDSANMLAELASDDFLAGRINDGDFARRVRTLRGRDFGAEIWGFRKRASNYRLYVTDARGIVVFDSNAVDGKGGDLGRDYSRWNDVYLTLRGRYGARSTPLDPNDDSSTVMHVAAPIRDERGRIVGVLTVAKPNRTLEPFIVRSERIVRRWGLVLLGSSLLIGLLAAWWLSRQLDGLRRYAQAVTAGERATLPRSAGEFAELGRALETMRARLEGKQYVEQYVHTLTHEMKSPLAAIRGSAELLEGGIGAATMDDADRARFAGSIRAQSERLAQMIDKLLALAAVEHRQRLEQPEPVDLAAIVAEAAEQCAPRLAAAGVRLRLQSEPGLPAVAGDAFLLRQALVNLIDNAMDFSSAHDEVELRVVRATARHVADGNAGPSGRTRVIADPLDTDGTTSVVRIEVRDSGPGVPDYALGRVFERFYSLSRPRGGSRSSGLGLCFVAEVSALHGGRAALSNRDDGPGAVASMELPLPAEK</sequence>
<evidence type="ECO:0000256" key="7">
    <source>
        <dbReference type="ARBA" id="ARBA00022692"/>
    </source>
</evidence>
<comment type="catalytic activity">
    <reaction evidence="1">
        <text>ATP + protein L-histidine = ADP + protein N-phospho-L-histidine.</text>
        <dbReference type="EC" id="2.7.13.3"/>
    </reaction>
</comment>
<accession>A0A3M8T5A3</accession>
<comment type="caution">
    <text evidence="15">The sequence shown here is derived from an EMBL/GenBank/DDBJ whole genome shotgun (WGS) entry which is preliminary data.</text>
</comment>
<evidence type="ECO:0000256" key="1">
    <source>
        <dbReference type="ARBA" id="ARBA00000085"/>
    </source>
</evidence>
<organism evidence="15 16">
    <name type="scientific">Montanilutibacter psychrotolerans</name>
    <dbReference type="NCBI Taxonomy" id="1327343"/>
    <lineage>
        <taxon>Bacteria</taxon>
        <taxon>Pseudomonadati</taxon>
        <taxon>Pseudomonadota</taxon>
        <taxon>Gammaproteobacteria</taxon>
        <taxon>Lysobacterales</taxon>
        <taxon>Lysobacteraceae</taxon>
        <taxon>Montanilutibacter</taxon>
    </lineage>
</organism>
<dbReference type="EC" id="2.7.13.3" evidence="3"/>
<dbReference type="InterPro" id="IPR036097">
    <property type="entry name" value="HisK_dim/P_sf"/>
</dbReference>
<evidence type="ECO:0000313" key="15">
    <source>
        <dbReference type="EMBL" id="RNF86380.1"/>
    </source>
</evidence>
<dbReference type="OrthoDB" id="9806130at2"/>
<dbReference type="PROSITE" id="PS50885">
    <property type="entry name" value="HAMP"/>
    <property type="match status" value="1"/>
</dbReference>
<evidence type="ECO:0000256" key="3">
    <source>
        <dbReference type="ARBA" id="ARBA00012438"/>
    </source>
</evidence>
<dbReference type="InterPro" id="IPR036890">
    <property type="entry name" value="HATPase_C_sf"/>
</dbReference>
<evidence type="ECO:0000256" key="5">
    <source>
        <dbReference type="ARBA" id="ARBA00022553"/>
    </source>
</evidence>
<dbReference type="Proteomes" id="UP000267049">
    <property type="component" value="Unassembled WGS sequence"/>
</dbReference>
<dbReference type="SUPFAM" id="SSF55874">
    <property type="entry name" value="ATPase domain of HSP90 chaperone/DNA topoisomerase II/histidine kinase"/>
    <property type="match status" value="1"/>
</dbReference>
<dbReference type="InterPro" id="IPR050428">
    <property type="entry name" value="TCS_sensor_his_kinase"/>
</dbReference>
<evidence type="ECO:0000256" key="9">
    <source>
        <dbReference type="ARBA" id="ARBA00022989"/>
    </source>
</evidence>
<dbReference type="Gene3D" id="1.10.287.130">
    <property type="match status" value="1"/>
</dbReference>
<evidence type="ECO:0000256" key="10">
    <source>
        <dbReference type="ARBA" id="ARBA00023012"/>
    </source>
</evidence>
<dbReference type="SUPFAM" id="SSF103190">
    <property type="entry name" value="Sensory domain-like"/>
    <property type="match status" value="1"/>
</dbReference>
<dbReference type="RefSeq" id="WP_123086496.1">
    <property type="nucleotide sequence ID" value="NZ_RIBS01000001.1"/>
</dbReference>
<evidence type="ECO:0000256" key="6">
    <source>
        <dbReference type="ARBA" id="ARBA00022679"/>
    </source>
</evidence>
<evidence type="ECO:0000259" key="14">
    <source>
        <dbReference type="PROSITE" id="PS50885"/>
    </source>
</evidence>
<dbReference type="InterPro" id="IPR003594">
    <property type="entry name" value="HATPase_dom"/>
</dbReference>
<feature type="transmembrane region" description="Helical" evidence="12">
    <location>
        <begin position="193"/>
        <end position="212"/>
    </location>
</feature>
<dbReference type="AlphaFoldDB" id="A0A3M8T5A3"/>
<dbReference type="NCBIfam" id="NF008312">
    <property type="entry name" value="PRK11100.1"/>
    <property type="match status" value="1"/>
</dbReference>
<dbReference type="PANTHER" id="PTHR45436:SF10">
    <property type="entry name" value="HISTIDINE KINASE"/>
    <property type="match status" value="1"/>
</dbReference>
<evidence type="ECO:0000259" key="13">
    <source>
        <dbReference type="PROSITE" id="PS50109"/>
    </source>
</evidence>
<protein>
    <recommendedName>
        <fullName evidence="3">histidine kinase</fullName>
        <ecNumber evidence="3">2.7.13.3</ecNumber>
    </recommendedName>
</protein>
<evidence type="ECO:0000256" key="11">
    <source>
        <dbReference type="ARBA" id="ARBA00023136"/>
    </source>
</evidence>
<dbReference type="InterPro" id="IPR029151">
    <property type="entry name" value="Sensor-like_sf"/>
</dbReference>
<dbReference type="PRINTS" id="PR00344">
    <property type="entry name" value="BCTRLSENSOR"/>
</dbReference>
<keyword evidence="6" id="KW-0808">Transferase</keyword>
<evidence type="ECO:0000256" key="4">
    <source>
        <dbReference type="ARBA" id="ARBA00022475"/>
    </source>
</evidence>
<evidence type="ECO:0000256" key="8">
    <source>
        <dbReference type="ARBA" id="ARBA00022777"/>
    </source>
</evidence>
<dbReference type="SUPFAM" id="SSF47384">
    <property type="entry name" value="Homodimeric domain of signal transducing histidine kinase"/>
    <property type="match status" value="1"/>
</dbReference>
<feature type="domain" description="Histidine kinase" evidence="13">
    <location>
        <begin position="267"/>
        <end position="516"/>
    </location>
</feature>
<gene>
    <name evidence="15" type="primary">creC</name>
    <name evidence="15" type="ORF">EER27_02890</name>
</gene>
<keyword evidence="5" id="KW-0597">Phosphoprotein</keyword>
<dbReference type="Gene3D" id="3.30.450.20">
    <property type="entry name" value="PAS domain"/>
    <property type="match status" value="1"/>
</dbReference>
<keyword evidence="8 15" id="KW-0418">Kinase</keyword>
<comment type="subcellular location">
    <subcellularLocation>
        <location evidence="2">Cell membrane</location>
        <topology evidence="2">Multi-pass membrane protein</topology>
    </subcellularLocation>
</comment>
<dbReference type="PROSITE" id="PS50109">
    <property type="entry name" value="HIS_KIN"/>
    <property type="match status" value="1"/>
</dbReference>
<keyword evidence="16" id="KW-1185">Reference proteome</keyword>
<keyword evidence="7 12" id="KW-0812">Transmembrane</keyword>
<keyword evidence="4" id="KW-1003">Cell membrane</keyword>
<dbReference type="Pfam" id="PF02518">
    <property type="entry name" value="HATPase_c"/>
    <property type="match status" value="1"/>
</dbReference>
<dbReference type="InterPro" id="IPR005467">
    <property type="entry name" value="His_kinase_dom"/>
</dbReference>
<dbReference type="SMART" id="SM00304">
    <property type="entry name" value="HAMP"/>
    <property type="match status" value="1"/>
</dbReference>